<reference evidence="3 4" key="1">
    <citation type="submission" date="2018-08" db="EMBL/GenBank/DDBJ databases">
        <title>Chitinophagaceae sp. K23C18032701, a novel bacterium isolated from forest soil.</title>
        <authorList>
            <person name="Wang C."/>
        </authorList>
    </citation>
    <scope>NUCLEOTIDE SEQUENCE [LARGE SCALE GENOMIC DNA]</scope>
    <source>
        <strain evidence="3 4">K23C18032701</strain>
    </source>
</reference>
<dbReference type="Proteomes" id="UP000261284">
    <property type="component" value="Unassembled WGS sequence"/>
</dbReference>
<proteinExistence type="inferred from homology"/>
<dbReference type="CDD" id="cd07814">
    <property type="entry name" value="SRPBCC_CalC_Aha1-like"/>
    <property type="match status" value="1"/>
</dbReference>
<dbReference type="SUPFAM" id="SSF55961">
    <property type="entry name" value="Bet v1-like"/>
    <property type="match status" value="1"/>
</dbReference>
<dbReference type="EMBL" id="QTJU01000004">
    <property type="protein sequence ID" value="RFM27791.1"/>
    <property type="molecule type" value="Genomic_DNA"/>
</dbReference>
<comment type="similarity">
    <text evidence="1">Belongs to the AHA1 family.</text>
</comment>
<dbReference type="InterPro" id="IPR013538">
    <property type="entry name" value="ASHA1/2-like_C"/>
</dbReference>
<keyword evidence="4" id="KW-1185">Reference proteome</keyword>
<dbReference type="OrthoDB" id="287565at2"/>
<accession>A0A3E1NIT9</accession>
<protein>
    <submittedName>
        <fullName evidence="3">SRPBCC domain-containing protein</fullName>
    </submittedName>
</protein>
<organism evidence="3 4">
    <name type="scientific">Deminuibacter soli</name>
    <dbReference type="NCBI Taxonomy" id="2291815"/>
    <lineage>
        <taxon>Bacteria</taxon>
        <taxon>Pseudomonadati</taxon>
        <taxon>Bacteroidota</taxon>
        <taxon>Chitinophagia</taxon>
        <taxon>Chitinophagales</taxon>
        <taxon>Chitinophagaceae</taxon>
        <taxon>Deminuibacter</taxon>
    </lineage>
</organism>
<evidence type="ECO:0000313" key="4">
    <source>
        <dbReference type="Proteomes" id="UP000261284"/>
    </source>
</evidence>
<comment type="caution">
    <text evidence="3">The sequence shown here is derived from an EMBL/GenBank/DDBJ whole genome shotgun (WGS) entry which is preliminary data.</text>
</comment>
<evidence type="ECO:0000313" key="3">
    <source>
        <dbReference type="EMBL" id="RFM27791.1"/>
    </source>
</evidence>
<sequence length="162" mass="19164">MTTTDFETSFTVNHTPREVFNAINNVRGWWSAEVEGRTDTLNAVFLYHYRDVHVCKMKITEFVPGKKVEWLVLHNYFNFISDQSEWQNTTIHFDITEKDGRTTLHFTHEGLVPQYECFDICFEAWTRYIQQSLHNLITTGKGQPNAKEESNSFYNQLVKEWS</sequence>
<feature type="domain" description="Activator of Hsp90 ATPase homologue 1/2-like C-terminal" evidence="2">
    <location>
        <begin position="15"/>
        <end position="134"/>
    </location>
</feature>
<dbReference type="Pfam" id="PF08327">
    <property type="entry name" value="AHSA1"/>
    <property type="match status" value="1"/>
</dbReference>
<gene>
    <name evidence="3" type="ORF">DXN05_13920</name>
</gene>
<dbReference type="RefSeq" id="WP_116847868.1">
    <property type="nucleotide sequence ID" value="NZ_QTJU01000004.1"/>
</dbReference>
<evidence type="ECO:0000256" key="1">
    <source>
        <dbReference type="ARBA" id="ARBA00006817"/>
    </source>
</evidence>
<dbReference type="InterPro" id="IPR023393">
    <property type="entry name" value="START-like_dom_sf"/>
</dbReference>
<dbReference type="AlphaFoldDB" id="A0A3E1NIT9"/>
<evidence type="ECO:0000259" key="2">
    <source>
        <dbReference type="Pfam" id="PF08327"/>
    </source>
</evidence>
<dbReference type="Gene3D" id="3.30.530.20">
    <property type="match status" value="1"/>
</dbReference>
<name>A0A3E1NIT9_9BACT</name>